<sequence length="140" mass="16690">MSKKHGLRYWKKKAWFEFSRYIRLRDAIKTTHTKDRVLCCTCGKEYPAFGIGCVQAGHFVPGRGNAILFEIYGCHAQCYNCNITKKGAWPEYMEFMLKEYDRYAVDELLKMNKTVKKYTPVELEEKRDEYKQMYNDLKEL</sequence>
<protein>
    <recommendedName>
        <fullName evidence="2">Lambda NinG family protein</fullName>
    </recommendedName>
</protein>
<proteinExistence type="predicted"/>
<dbReference type="AlphaFoldDB" id="A0A0F9JFZ8"/>
<name>A0A0F9JFZ8_9ZZZZ</name>
<comment type="caution">
    <text evidence="1">The sequence shown here is derived from an EMBL/GenBank/DDBJ whole genome shotgun (WGS) entry which is preliminary data.</text>
</comment>
<dbReference type="EMBL" id="LAZR01018057">
    <property type="protein sequence ID" value="KKL97887.1"/>
    <property type="molecule type" value="Genomic_DNA"/>
</dbReference>
<organism evidence="1">
    <name type="scientific">marine sediment metagenome</name>
    <dbReference type="NCBI Taxonomy" id="412755"/>
    <lineage>
        <taxon>unclassified sequences</taxon>
        <taxon>metagenomes</taxon>
        <taxon>ecological metagenomes</taxon>
    </lineage>
</organism>
<dbReference type="InterPro" id="IPR008713">
    <property type="entry name" value="Phage_lambda_NinG"/>
</dbReference>
<reference evidence="1" key="1">
    <citation type="journal article" date="2015" name="Nature">
        <title>Complex archaea that bridge the gap between prokaryotes and eukaryotes.</title>
        <authorList>
            <person name="Spang A."/>
            <person name="Saw J.H."/>
            <person name="Jorgensen S.L."/>
            <person name="Zaremba-Niedzwiedzka K."/>
            <person name="Martijn J."/>
            <person name="Lind A.E."/>
            <person name="van Eijk R."/>
            <person name="Schleper C."/>
            <person name="Guy L."/>
            <person name="Ettema T.J."/>
        </authorList>
    </citation>
    <scope>NUCLEOTIDE SEQUENCE</scope>
</reference>
<dbReference type="Pfam" id="PF05766">
    <property type="entry name" value="NinG"/>
    <property type="match status" value="1"/>
</dbReference>
<evidence type="ECO:0000313" key="1">
    <source>
        <dbReference type="EMBL" id="KKL97887.1"/>
    </source>
</evidence>
<gene>
    <name evidence="1" type="ORF">LCGC14_1829930</name>
</gene>
<evidence type="ECO:0008006" key="2">
    <source>
        <dbReference type="Google" id="ProtNLM"/>
    </source>
</evidence>
<accession>A0A0F9JFZ8</accession>